<keyword evidence="3" id="KW-1185">Reference proteome</keyword>
<comment type="caution">
    <text evidence="2">The sequence shown here is derived from an EMBL/GenBank/DDBJ whole genome shotgun (WGS) entry which is preliminary data.</text>
</comment>
<dbReference type="AlphaFoldDB" id="A0A7Y9DQN3"/>
<sequence length="183" mass="19327">MTAPLNEEVLQRVADLGTTQWSGTTYRTVSSRRDPLSGEGARRMGGRWNPPGFATIYLASPVGTCLGELERTSTAGGTTVASRLKAGIKLYTVEALKLEVLDLRTPEALDQVGLSSDDFVDDDHTACQSVGHAATFLGCHGVLAPSATGTGLVLAAYEPRLGPGQLTVSEERDLTTALYESLS</sequence>
<dbReference type="InterPro" id="IPR014914">
    <property type="entry name" value="RES_dom"/>
</dbReference>
<dbReference type="Pfam" id="PF08808">
    <property type="entry name" value="RES"/>
    <property type="match status" value="1"/>
</dbReference>
<accession>A0A7Y9DQN3</accession>
<dbReference type="SMART" id="SM00953">
    <property type="entry name" value="RES"/>
    <property type="match status" value="1"/>
</dbReference>
<protein>
    <submittedName>
        <fullName evidence="2">RES domain-containing protein</fullName>
    </submittedName>
</protein>
<evidence type="ECO:0000259" key="1">
    <source>
        <dbReference type="SMART" id="SM00953"/>
    </source>
</evidence>
<name>A0A7Y9DQN3_9ACTN</name>
<dbReference type="RefSeq" id="WP_179755883.1">
    <property type="nucleotide sequence ID" value="NZ_BAAAGN010000008.1"/>
</dbReference>
<dbReference type="Proteomes" id="UP000521922">
    <property type="component" value="Unassembled WGS sequence"/>
</dbReference>
<gene>
    <name evidence="2" type="ORF">BJ968_004586</name>
</gene>
<organism evidence="2 3">
    <name type="scientific">Kineococcus aurantiacus</name>
    <dbReference type="NCBI Taxonomy" id="37633"/>
    <lineage>
        <taxon>Bacteria</taxon>
        <taxon>Bacillati</taxon>
        <taxon>Actinomycetota</taxon>
        <taxon>Actinomycetes</taxon>
        <taxon>Kineosporiales</taxon>
        <taxon>Kineosporiaceae</taxon>
        <taxon>Kineococcus</taxon>
    </lineage>
</organism>
<reference evidence="2 3" key="1">
    <citation type="submission" date="2020-07" db="EMBL/GenBank/DDBJ databases">
        <title>Sequencing the genomes of 1000 actinobacteria strains.</title>
        <authorList>
            <person name="Klenk H.-P."/>
        </authorList>
    </citation>
    <scope>NUCLEOTIDE SEQUENCE [LARGE SCALE GENOMIC DNA]</scope>
    <source>
        <strain evidence="2 3">DSM 7487</strain>
    </source>
</reference>
<feature type="domain" description="RES" evidence="1">
    <location>
        <begin position="35"/>
        <end position="170"/>
    </location>
</feature>
<dbReference type="EMBL" id="JACCBB010000001">
    <property type="protein sequence ID" value="NYD25046.1"/>
    <property type="molecule type" value="Genomic_DNA"/>
</dbReference>
<evidence type="ECO:0000313" key="3">
    <source>
        <dbReference type="Proteomes" id="UP000521922"/>
    </source>
</evidence>
<proteinExistence type="predicted"/>
<evidence type="ECO:0000313" key="2">
    <source>
        <dbReference type="EMBL" id="NYD25046.1"/>
    </source>
</evidence>